<evidence type="ECO:0000313" key="2">
    <source>
        <dbReference type="EMBL" id="MPN32132.1"/>
    </source>
</evidence>
<dbReference type="PANTHER" id="PTHR43651:SF3">
    <property type="entry name" value="1,4-ALPHA-GLUCAN-BRANCHING ENZYME"/>
    <property type="match status" value="1"/>
</dbReference>
<dbReference type="AlphaFoldDB" id="A0A645H1D0"/>
<dbReference type="EMBL" id="VSSQ01083974">
    <property type="protein sequence ID" value="MPN32132.1"/>
    <property type="molecule type" value="Genomic_DNA"/>
</dbReference>
<accession>A0A645H1D0</accession>
<dbReference type="SUPFAM" id="SSF51445">
    <property type="entry name" value="(Trans)glycosidases"/>
    <property type="match status" value="1"/>
</dbReference>
<dbReference type="InterPro" id="IPR013780">
    <property type="entry name" value="Glyco_hydro_b"/>
</dbReference>
<feature type="domain" description="Alpha-amylase/branching enzyme C-terminal all beta" evidence="1">
    <location>
        <begin position="70"/>
        <end position="166"/>
    </location>
</feature>
<reference evidence="2" key="1">
    <citation type="submission" date="2019-08" db="EMBL/GenBank/DDBJ databases">
        <authorList>
            <person name="Kucharzyk K."/>
            <person name="Murdoch R.W."/>
            <person name="Higgins S."/>
            <person name="Loffler F."/>
        </authorList>
    </citation>
    <scope>NUCLEOTIDE SEQUENCE</scope>
</reference>
<comment type="caution">
    <text evidence="2">The sequence shown here is derived from an EMBL/GenBank/DDBJ whole genome shotgun (WGS) entry which is preliminary data.</text>
</comment>
<organism evidence="2">
    <name type="scientific">bioreactor metagenome</name>
    <dbReference type="NCBI Taxonomy" id="1076179"/>
    <lineage>
        <taxon>unclassified sequences</taxon>
        <taxon>metagenomes</taxon>
        <taxon>ecological metagenomes</taxon>
    </lineage>
</organism>
<dbReference type="GO" id="GO:0043169">
    <property type="term" value="F:cation binding"/>
    <property type="evidence" value="ECO:0007669"/>
    <property type="project" value="InterPro"/>
</dbReference>
<sequence length="179" mass="20707">MMAHPGKKLMFMGQEFGQFIEWNYKQGLDWLLLDYEKHVQLKNYFKFINELYKNTPALWQNDYDWKGFSWISNDDVNNSVIAFRRIDDDGREIIAVCNFTKVLRKNYCIGVPRNGTYEVIMNSDAIEFGGEGKGSAGKIQSLPKPMHTLPYSVSLELPGNSVIYLKTPKQQRSGKHKTN</sequence>
<keyword evidence="2" id="KW-0808">Transferase</keyword>
<dbReference type="FunFam" id="2.60.40.1180:FF:000002">
    <property type="entry name" value="1,4-alpha-glucan branching enzyme GlgB"/>
    <property type="match status" value="1"/>
</dbReference>
<gene>
    <name evidence="2" type="primary">glgB_30</name>
    <name evidence="2" type="ORF">SDC9_179608</name>
</gene>
<dbReference type="PANTHER" id="PTHR43651">
    <property type="entry name" value="1,4-ALPHA-GLUCAN-BRANCHING ENZYME"/>
    <property type="match status" value="1"/>
</dbReference>
<proteinExistence type="predicted"/>
<dbReference type="EC" id="2.4.1.18" evidence="2"/>
<dbReference type="Gene3D" id="2.60.40.1180">
    <property type="entry name" value="Golgi alpha-mannosidase II"/>
    <property type="match status" value="1"/>
</dbReference>
<dbReference type="InterPro" id="IPR006048">
    <property type="entry name" value="A-amylase/branching_C"/>
</dbReference>
<protein>
    <submittedName>
        <fullName evidence="2">1,4-alpha-glucan branching enzyme GlgB</fullName>
        <ecNumber evidence="2">2.4.1.18</ecNumber>
    </submittedName>
</protein>
<dbReference type="GO" id="GO:0005829">
    <property type="term" value="C:cytosol"/>
    <property type="evidence" value="ECO:0007669"/>
    <property type="project" value="TreeGrafter"/>
</dbReference>
<evidence type="ECO:0000259" key="1">
    <source>
        <dbReference type="Pfam" id="PF02806"/>
    </source>
</evidence>
<dbReference type="InterPro" id="IPR017853">
    <property type="entry name" value="GH"/>
</dbReference>
<dbReference type="GO" id="GO:0003844">
    <property type="term" value="F:1,4-alpha-glucan branching enzyme activity"/>
    <property type="evidence" value="ECO:0007669"/>
    <property type="project" value="UniProtKB-EC"/>
</dbReference>
<dbReference type="Gene3D" id="3.20.20.80">
    <property type="entry name" value="Glycosidases"/>
    <property type="match status" value="1"/>
</dbReference>
<dbReference type="Pfam" id="PF02806">
    <property type="entry name" value="Alpha-amylase_C"/>
    <property type="match status" value="1"/>
</dbReference>
<dbReference type="GO" id="GO:0005978">
    <property type="term" value="P:glycogen biosynthetic process"/>
    <property type="evidence" value="ECO:0007669"/>
    <property type="project" value="TreeGrafter"/>
</dbReference>
<name>A0A645H1D0_9ZZZZ</name>
<keyword evidence="2" id="KW-0328">Glycosyltransferase</keyword>
<dbReference type="SUPFAM" id="SSF51011">
    <property type="entry name" value="Glycosyl hydrolase domain"/>
    <property type="match status" value="1"/>
</dbReference>